<proteinExistence type="inferred from homology"/>
<comment type="similarity">
    <text evidence="8">Belongs to the two pore domain potassium channel (TC 1.A.1.8) family.</text>
</comment>
<dbReference type="PANTHER" id="PTHR11003">
    <property type="entry name" value="POTASSIUM CHANNEL, SUBFAMILY K"/>
    <property type="match status" value="1"/>
</dbReference>
<feature type="compositionally biased region" description="Polar residues" evidence="9">
    <location>
        <begin position="1"/>
        <end position="15"/>
    </location>
</feature>
<keyword evidence="6 10" id="KW-0472">Membrane</keyword>
<feature type="compositionally biased region" description="Basic and acidic residues" evidence="9">
    <location>
        <begin position="183"/>
        <end position="196"/>
    </location>
</feature>
<keyword evidence="2 8" id="KW-0813">Transport</keyword>
<keyword evidence="3 8" id="KW-0812">Transmembrane</keyword>
<accession>A0AAW0V1F8</accession>
<dbReference type="InterPro" id="IPR003280">
    <property type="entry name" value="2pore_dom_K_chnl"/>
</dbReference>
<dbReference type="GO" id="GO:0005886">
    <property type="term" value="C:plasma membrane"/>
    <property type="evidence" value="ECO:0007669"/>
    <property type="project" value="TreeGrafter"/>
</dbReference>
<feature type="domain" description="Potassium channel" evidence="11">
    <location>
        <begin position="602"/>
        <end position="675"/>
    </location>
</feature>
<evidence type="ECO:0000256" key="5">
    <source>
        <dbReference type="ARBA" id="ARBA00023065"/>
    </source>
</evidence>
<evidence type="ECO:0000256" key="4">
    <source>
        <dbReference type="ARBA" id="ARBA00022989"/>
    </source>
</evidence>
<feature type="transmembrane region" description="Helical" evidence="10">
    <location>
        <begin position="648"/>
        <end position="670"/>
    </location>
</feature>
<feature type="transmembrane region" description="Helical" evidence="10">
    <location>
        <begin position="269"/>
        <end position="289"/>
    </location>
</feature>
<feature type="compositionally biased region" description="Low complexity" evidence="9">
    <location>
        <begin position="101"/>
        <end position="113"/>
    </location>
</feature>
<evidence type="ECO:0000313" key="12">
    <source>
        <dbReference type="EMBL" id="KAK8406075.1"/>
    </source>
</evidence>
<feature type="domain" description="Potassium channel" evidence="11">
    <location>
        <begin position="357"/>
        <end position="414"/>
    </location>
</feature>
<feature type="region of interest" description="Disordered" evidence="9">
    <location>
        <begin position="696"/>
        <end position="733"/>
    </location>
</feature>
<reference evidence="12 13" key="1">
    <citation type="submission" date="2023-03" db="EMBL/GenBank/DDBJ databases">
        <title>High-quality genome of Scylla paramamosain provides insights in environmental adaptation.</title>
        <authorList>
            <person name="Zhang L."/>
        </authorList>
    </citation>
    <scope>NUCLEOTIDE SEQUENCE [LARGE SCALE GENOMIC DNA]</scope>
    <source>
        <strain evidence="12">LZ_2023a</strain>
        <tissue evidence="12">Muscle</tissue>
    </source>
</reference>
<dbReference type="InterPro" id="IPR013099">
    <property type="entry name" value="K_chnl_dom"/>
</dbReference>
<dbReference type="GO" id="GO:0030322">
    <property type="term" value="P:stabilization of membrane potential"/>
    <property type="evidence" value="ECO:0007669"/>
    <property type="project" value="TreeGrafter"/>
</dbReference>
<evidence type="ECO:0000256" key="3">
    <source>
        <dbReference type="ARBA" id="ARBA00022692"/>
    </source>
</evidence>
<evidence type="ECO:0000256" key="1">
    <source>
        <dbReference type="ARBA" id="ARBA00004141"/>
    </source>
</evidence>
<dbReference type="PANTHER" id="PTHR11003:SF335">
    <property type="entry name" value="POTASSIUM CHANNEL DOMAIN-CONTAINING PROTEIN"/>
    <property type="match status" value="1"/>
</dbReference>
<comment type="caution">
    <text evidence="12">The sequence shown here is derived from an EMBL/GenBank/DDBJ whole genome shotgun (WGS) entry which is preliminary data.</text>
</comment>
<dbReference type="Gene3D" id="1.10.287.70">
    <property type="match status" value="1"/>
</dbReference>
<feature type="transmembrane region" description="Helical" evidence="10">
    <location>
        <begin position="392"/>
        <end position="413"/>
    </location>
</feature>
<evidence type="ECO:0000259" key="11">
    <source>
        <dbReference type="Pfam" id="PF07885"/>
    </source>
</evidence>
<feature type="region of interest" description="Disordered" evidence="9">
    <location>
        <begin position="1"/>
        <end position="209"/>
    </location>
</feature>
<evidence type="ECO:0000313" key="13">
    <source>
        <dbReference type="Proteomes" id="UP001487740"/>
    </source>
</evidence>
<evidence type="ECO:0000256" key="6">
    <source>
        <dbReference type="ARBA" id="ARBA00023136"/>
    </source>
</evidence>
<dbReference type="PRINTS" id="PR01333">
    <property type="entry name" value="2POREKCHANEL"/>
</dbReference>
<feature type="region of interest" description="Disordered" evidence="9">
    <location>
        <begin position="439"/>
        <end position="510"/>
    </location>
</feature>
<dbReference type="Proteomes" id="UP001487740">
    <property type="component" value="Unassembled WGS sequence"/>
</dbReference>
<dbReference type="GO" id="GO:0015271">
    <property type="term" value="F:outward rectifier potassium channel activity"/>
    <property type="evidence" value="ECO:0007669"/>
    <property type="project" value="TreeGrafter"/>
</dbReference>
<keyword evidence="4 10" id="KW-1133">Transmembrane helix</keyword>
<comment type="subcellular location">
    <subcellularLocation>
        <location evidence="1">Membrane</location>
        <topology evidence="1">Multi-pass membrane protein</topology>
    </subcellularLocation>
</comment>
<feature type="compositionally biased region" description="Pro residues" evidence="9">
    <location>
        <begin position="138"/>
        <end position="147"/>
    </location>
</feature>
<feature type="compositionally biased region" description="Basic and acidic residues" evidence="9">
    <location>
        <begin position="73"/>
        <end position="91"/>
    </location>
</feature>
<feature type="compositionally biased region" description="Basic and acidic residues" evidence="9">
    <location>
        <begin position="711"/>
        <end position="720"/>
    </location>
</feature>
<protein>
    <recommendedName>
        <fullName evidence="11">Potassium channel domain-containing protein</fullName>
    </recommendedName>
</protein>
<dbReference type="AlphaFoldDB" id="A0AAW0V1F8"/>
<organism evidence="12 13">
    <name type="scientific">Scylla paramamosain</name>
    <name type="common">Mud crab</name>
    <dbReference type="NCBI Taxonomy" id="85552"/>
    <lineage>
        <taxon>Eukaryota</taxon>
        <taxon>Metazoa</taxon>
        <taxon>Ecdysozoa</taxon>
        <taxon>Arthropoda</taxon>
        <taxon>Crustacea</taxon>
        <taxon>Multicrustacea</taxon>
        <taxon>Malacostraca</taxon>
        <taxon>Eumalacostraca</taxon>
        <taxon>Eucarida</taxon>
        <taxon>Decapoda</taxon>
        <taxon>Pleocyemata</taxon>
        <taxon>Brachyura</taxon>
        <taxon>Eubrachyura</taxon>
        <taxon>Portunoidea</taxon>
        <taxon>Portunidae</taxon>
        <taxon>Portuninae</taxon>
        <taxon>Scylla</taxon>
    </lineage>
</organism>
<name>A0AAW0V1F8_SCYPA</name>
<dbReference type="Pfam" id="PF07885">
    <property type="entry name" value="Ion_trans_2"/>
    <property type="match status" value="2"/>
</dbReference>
<evidence type="ECO:0000256" key="9">
    <source>
        <dbReference type="SAM" id="MobiDB-lite"/>
    </source>
</evidence>
<evidence type="ECO:0000256" key="10">
    <source>
        <dbReference type="SAM" id="Phobius"/>
    </source>
</evidence>
<sequence length="733" mass="82431">MFFFHLSTQESSGASWESDGDSSDLVSSRQQHRGTTKVFPPSRRQINERSREEEGPARDCVTAALGSMSRQEGSFEARGRFFDEQLARRGSADVQRPRHGTPPTTGTPPAGTPHLSPRYLPRPNTPSTSPATPINSGTPPPDAPPPYSYLDTMPPSRKNSLLPPGSDSRRSSLTKRSLTDLAQDARKGIRNVKDTSMKAGQKVKNKTVSVSGHMKDATVGASQWVASQTSRTAKVAMEQAKAGMSFGEKFTLYAVEKISTFSKKGFTHVFMFLVLALYTALGALLFIAIEGPHENEEKNDIESERKLLLERLWDHQTLNKDLNFTRWEGIATGFLKRYDEQLYHSWSVGISPDTDDRIWTFWKAMFFCSTITTTIGYGHIFPRTSAGRALTIVYAILGIPIFLILMADFGKVFTRLLKSLFVLVRKMYRSATCKRVRKTRAVQSVKHPTPTTPTPPLAVPESSSTEMEKDGEEGEKKKGEEDEEEDEDEEGAVGCRGKRKVKEREPFLPEERNKDKMKNGMEIRKNGNWLEEEHKEEEEEEEVEVRTCCVSSAWRRMCHWCSTTICRRKDETPVDTPQSEDDTLEDLVDDNFNLPISLALFILLVYIMIGCVIYTMWESWTYFEAFYFIFISMTTIGFGDYVPDHPAFMMMTTVYLVFGLALTAMCINIIQEKMTDTFRAATVKMKESIQLMMNNAAQGEEGEGDEGGELPEGREVEVAKVHGAKKTPSAPNA</sequence>
<gene>
    <name evidence="12" type="ORF">O3P69_007060</name>
</gene>
<dbReference type="GO" id="GO:0022841">
    <property type="term" value="F:potassium ion leak channel activity"/>
    <property type="evidence" value="ECO:0007669"/>
    <property type="project" value="TreeGrafter"/>
</dbReference>
<keyword evidence="13" id="KW-1185">Reference proteome</keyword>
<feature type="compositionally biased region" description="Basic and acidic residues" evidence="9">
    <location>
        <begin position="45"/>
        <end position="57"/>
    </location>
</feature>
<feature type="compositionally biased region" description="Acidic residues" evidence="9">
    <location>
        <begin position="481"/>
        <end position="491"/>
    </location>
</feature>
<feature type="compositionally biased region" description="Polar residues" evidence="9">
    <location>
        <begin position="125"/>
        <end position="137"/>
    </location>
</feature>
<keyword evidence="5 8" id="KW-0406">Ion transport</keyword>
<evidence type="ECO:0000256" key="8">
    <source>
        <dbReference type="RuleBase" id="RU003857"/>
    </source>
</evidence>
<evidence type="ECO:0000256" key="2">
    <source>
        <dbReference type="ARBA" id="ARBA00022448"/>
    </source>
</evidence>
<dbReference type="SUPFAM" id="SSF81324">
    <property type="entry name" value="Voltage-gated potassium channels"/>
    <property type="match status" value="2"/>
</dbReference>
<dbReference type="EMBL" id="JARAKH010000002">
    <property type="protein sequence ID" value="KAK8406075.1"/>
    <property type="molecule type" value="Genomic_DNA"/>
</dbReference>
<keyword evidence="7 8" id="KW-0407">Ion channel</keyword>
<feature type="compositionally biased region" description="Acidic residues" evidence="9">
    <location>
        <begin position="700"/>
        <end position="709"/>
    </location>
</feature>
<feature type="transmembrane region" description="Helical" evidence="10">
    <location>
        <begin position="596"/>
        <end position="617"/>
    </location>
</feature>
<evidence type="ECO:0000256" key="7">
    <source>
        <dbReference type="ARBA" id="ARBA00023303"/>
    </source>
</evidence>
<feature type="transmembrane region" description="Helical" evidence="10">
    <location>
        <begin position="361"/>
        <end position="380"/>
    </location>
</feature>